<dbReference type="SUPFAM" id="SSF53474">
    <property type="entry name" value="alpha/beta-Hydrolases"/>
    <property type="match status" value="1"/>
</dbReference>
<dbReference type="Pfam" id="PF01738">
    <property type="entry name" value="DLH"/>
    <property type="match status" value="1"/>
</dbReference>
<keyword evidence="3" id="KW-1185">Reference proteome</keyword>
<dbReference type="PANTHER" id="PTHR46623:SF6">
    <property type="entry name" value="ALPHA_BETA-HYDROLASES SUPERFAMILY PROTEIN"/>
    <property type="match status" value="1"/>
</dbReference>
<proteinExistence type="predicted"/>
<sequence>MDFTATNVDNPHPDLVEIPLGGVPDAAADQWTAFNGDRVVRNVRQGTLTAFHPPAGVTARGEAVIVAPGGGMLVLAMAHEGFDVARHLASLGYSAYVLKYRVQPTPPQADGFAQACLAFYQDKMSRGFGKAQAHLETAPAVDDLIEAVDWIRQHEAPATGKVHVVGFSAGAKVCIDALDRFGSRPPLASAGLIYFSLDDPQLNGSHLPPLFTVLANDDPLFARGGFGLLQVWRDADRPLEFHLFKSGGHGFGNRQQGTTSDQWLTLYEAWLDSGI</sequence>
<feature type="domain" description="Dienelactone hydrolase" evidence="1">
    <location>
        <begin position="84"/>
        <end position="257"/>
    </location>
</feature>
<keyword evidence="2" id="KW-0378">Hydrolase</keyword>
<protein>
    <submittedName>
        <fullName evidence="2">Dienelactone hydrolase</fullName>
    </submittedName>
</protein>
<dbReference type="InterPro" id="IPR051049">
    <property type="entry name" value="Dienelactone_hydrolase-like"/>
</dbReference>
<gene>
    <name evidence="2" type="ORF">EV685_4112</name>
</gene>
<dbReference type="AlphaFoldDB" id="A0A4V2EUX2"/>
<dbReference type="PANTHER" id="PTHR46623">
    <property type="entry name" value="CARBOXYMETHYLENEBUTENOLIDASE-RELATED"/>
    <property type="match status" value="1"/>
</dbReference>
<dbReference type="EMBL" id="SGWV01000015">
    <property type="protein sequence ID" value="RZS46693.1"/>
    <property type="molecule type" value="Genomic_DNA"/>
</dbReference>
<comment type="caution">
    <text evidence="2">The sequence shown here is derived from an EMBL/GenBank/DDBJ whole genome shotgun (WGS) entry which is preliminary data.</text>
</comment>
<dbReference type="GO" id="GO:0016787">
    <property type="term" value="F:hydrolase activity"/>
    <property type="evidence" value="ECO:0007669"/>
    <property type="project" value="UniProtKB-KW"/>
</dbReference>
<dbReference type="RefSeq" id="WP_165396884.1">
    <property type="nucleotide sequence ID" value="NZ_SGWV01000015.1"/>
</dbReference>
<accession>A0A4V2EUX2</accession>
<evidence type="ECO:0000259" key="1">
    <source>
        <dbReference type="Pfam" id="PF01738"/>
    </source>
</evidence>
<dbReference type="InterPro" id="IPR002925">
    <property type="entry name" value="Dienelactn_hydro"/>
</dbReference>
<dbReference type="InterPro" id="IPR029058">
    <property type="entry name" value="AB_hydrolase_fold"/>
</dbReference>
<dbReference type="Proteomes" id="UP000293433">
    <property type="component" value="Unassembled WGS sequence"/>
</dbReference>
<reference evidence="2 3" key="1">
    <citation type="submission" date="2019-02" db="EMBL/GenBank/DDBJ databases">
        <title>Genomic Encyclopedia of Type Strains, Phase IV (KMG-IV): sequencing the most valuable type-strain genomes for metagenomic binning, comparative biology and taxonomic classification.</title>
        <authorList>
            <person name="Goeker M."/>
        </authorList>
    </citation>
    <scope>NUCLEOTIDE SEQUENCE [LARGE SCALE GENOMIC DNA]</scope>
    <source>
        <strain evidence="2 3">DSM 10617</strain>
    </source>
</reference>
<name>A0A4V2EUX2_9BURK</name>
<evidence type="ECO:0000313" key="2">
    <source>
        <dbReference type="EMBL" id="RZS46693.1"/>
    </source>
</evidence>
<organism evidence="2 3">
    <name type="scientific">Sphaerotilus mobilis</name>
    <dbReference type="NCBI Taxonomy" id="47994"/>
    <lineage>
        <taxon>Bacteria</taxon>
        <taxon>Pseudomonadati</taxon>
        <taxon>Pseudomonadota</taxon>
        <taxon>Betaproteobacteria</taxon>
        <taxon>Burkholderiales</taxon>
        <taxon>Sphaerotilaceae</taxon>
        <taxon>Sphaerotilus</taxon>
    </lineage>
</organism>
<dbReference type="Gene3D" id="3.40.50.1820">
    <property type="entry name" value="alpha/beta hydrolase"/>
    <property type="match status" value="1"/>
</dbReference>
<evidence type="ECO:0000313" key="3">
    <source>
        <dbReference type="Proteomes" id="UP000293433"/>
    </source>
</evidence>